<protein>
    <submittedName>
        <fullName evidence="3">Phosphotransferase enzyme family protein</fullName>
    </submittedName>
</protein>
<comment type="similarity">
    <text evidence="1">Belongs to the pseudomonas-type ThrB family.</text>
</comment>
<dbReference type="InterPro" id="IPR002575">
    <property type="entry name" value="Aminoglycoside_PTrfase"/>
</dbReference>
<dbReference type="SUPFAM" id="SSF56112">
    <property type="entry name" value="Protein kinase-like (PK-like)"/>
    <property type="match status" value="1"/>
</dbReference>
<dbReference type="GO" id="GO:0004672">
    <property type="term" value="F:protein kinase activity"/>
    <property type="evidence" value="ECO:0007669"/>
    <property type="project" value="InterPro"/>
</dbReference>
<dbReference type="PANTHER" id="PTHR21064:SF6">
    <property type="entry name" value="AMINOGLYCOSIDE PHOSPHOTRANSFERASE DOMAIN-CONTAINING PROTEIN"/>
    <property type="match status" value="1"/>
</dbReference>
<evidence type="ECO:0000259" key="2">
    <source>
        <dbReference type="PROSITE" id="PS50011"/>
    </source>
</evidence>
<dbReference type="Proteomes" id="UP000021108">
    <property type="component" value="Unassembled WGS sequence"/>
</dbReference>
<dbReference type="InterPro" id="IPR050249">
    <property type="entry name" value="Pseudomonas-type_ThrB"/>
</dbReference>
<proteinExistence type="inferred from homology"/>
<evidence type="ECO:0000313" key="4">
    <source>
        <dbReference type="Proteomes" id="UP000021108"/>
    </source>
</evidence>
<dbReference type="PROSITE" id="PS50011">
    <property type="entry name" value="PROTEIN_KINASE_DOM"/>
    <property type="match status" value="1"/>
</dbReference>
<dbReference type="InterPro" id="IPR011009">
    <property type="entry name" value="Kinase-like_dom_sf"/>
</dbReference>
<accession>A0A009PIB9</accession>
<dbReference type="Gene3D" id="3.90.1200.10">
    <property type="match status" value="1"/>
</dbReference>
<gene>
    <name evidence="3" type="ORF">J506_1443</name>
</gene>
<organism evidence="3 4">
    <name type="scientific">Acinetobacter baumannii 625974</name>
    <dbReference type="NCBI Taxonomy" id="1310607"/>
    <lineage>
        <taxon>Bacteria</taxon>
        <taxon>Pseudomonadati</taxon>
        <taxon>Pseudomonadota</taxon>
        <taxon>Gammaproteobacteria</taxon>
        <taxon>Moraxellales</taxon>
        <taxon>Moraxellaceae</taxon>
        <taxon>Acinetobacter</taxon>
        <taxon>Acinetobacter calcoaceticus/baumannii complex</taxon>
    </lineage>
</organism>
<dbReference type="PATRIC" id="fig|1310607.3.peg.1398"/>
<evidence type="ECO:0000313" key="3">
    <source>
        <dbReference type="EMBL" id="EXC08132.1"/>
    </source>
</evidence>
<sequence>MSVEQNEFLSQVQLQILAEQAIKQYPSDYQGQVKLLCQSENATYQVSTGSARYALRIHRPNYHSKLDIESELEWLDALNASGIQVPVAIADQSGERVITLKLSNDIYRYAVLFNWVEGDMPTVEVDPTAFEQLGQITAKLHVHSKTWQAPENFQRIVWNHETMVGADGHWGNWKNAPHLRPQDHSVIEEAIAQISKDLNFFGKTQERYGLIHADLRLTNLLLQQERIGVIDFDDCGMSWFMHDLAAAISFNEHYANAPHWVDYWLKGYERVGHIQSEEYEMIPTFIMQRRIQMMAWNGSHAQTEMAQSLGDQWSNETVRLCKKYLNGQMPVGI</sequence>
<dbReference type="EMBL" id="JEXD01000008">
    <property type="protein sequence ID" value="EXC08132.1"/>
    <property type="molecule type" value="Genomic_DNA"/>
</dbReference>
<dbReference type="GO" id="GO:0009088">
    <property type="term" value="P:threonine biosynthetic process"/>
    <property type="evidence" value="ECO:0007669"/>
    <property type="project" value="TreeGrafter"/>
</dbReference>
<dbReference type="GO" id="GO:0005524">
    <property type="term" value="F:ATP binding"/>
    <property type="evidence" value="ECO:0007669"/>
    <property type="project" value="InterPro"/>
</dbReference>
<dbReference type="RefSeq" id="WP_032059116.1">
    <property type="nucleotide sequence ID" value="NZ_JEXD01000008.1"/>
</dbReference>
<keyword evidence="3" id="KW-0808">Transferase</keyword>
<evidence type="ECO:0000256" key="1">
    <source>
        <dbReference type="ARBA" id="ARBA00038240"/>
    </source>
</evidence>
<dbReference type="AlphaFoldDB" id="A0A009PIB9"/>
<dbReference type="PROSITE" id="PS00109">
    <property type="entry name" value="PROTEIN_KINASE_TYR"/>
    <property type="match status" value="1"/>
</dbReference>
<comment type="caution">
    <text evidence="3">The sequence shown here is derived from an EMBL/GenBank/DDBJ whole genome shotgun (WGS) entry which is preliminary data.</text>
</comment>
<dbReference type="GO" id="GO:0004413">
    <property type="term" value="F:homoserine kinase activity"/>
    <property type="evidence" value="ECO:0007669"/>
    <property type="project" value="TreeGrafter"/>
</dbReference>
<name>A0A009PIB9_ACIBA</name>
<dbReference type="InterPro" id="IPR000719">
    <property type="entry name" value="Prot_kinase_dom"/>
</dbReference>
<feature type="domain" description="Protein kinase" evidence="2">
    <location>
        <begin position="19"/>
        <end position="333"/>
    </location>
</feature>
<dbReference type="Pfam" id="PF01636">
    <property type="entry name" value="APH"/>
    <property type="match status" value="1"/>
</dbReference>
<dbReference type="Gene3D" id="3.30.200.20">
    <property type="entry name" value="Phosphorylase Kinase, domain 1"/>
    <property type="match status" value="1"/>
</dbReference>
<dbReference type="InterPro" id="IPR008266">
    <property type="entry name" value="Tyr_kinase_AS"/>
</dbReference>
<reference evidence="3 4" key="1">
    <citation type="submission" date="2014-02" db="EMBL/GenBank/DDBJ databases">
        <title>Comparative genomics and transcriptomics to identify genetic mechanisms underlying the emergence of carbapenem resistant Acinetobacter baumannii (CRAb).</title>
        <authorList>
            <person name="Harris A.D."/>
            <person name="Johnson K.J."/>
            <person name="George J."/>
            <person name="Shefchek K."/>
            <person name="Daugherty S.C."/>
            <person name="Parankush S."/>
            <person name="Sadzewicz L."/>
            <person name="Tallon L."/>
            <person name="Sengamalay N."/>
            <person name="Hazen T.H."/>
            <person name="Rasko D.A."/>
        </authorList>
    </citation>
    <scope>NUCLEOTIDE SEQUENCE [LARGE SCALE GENOMIC DNA]</scope>
    <source>
        <strain evidence="3 4">625974</strain>
    </source>
</reference>
<dbReference type="PANTHER" id="PTHR21064">
    <property type="entry name" value="AMINOGLYCOSIDE PHOSPHOTRANSFERASE DOMAIN-CONTAINING PROTEIN-RELATED"/>
    <property type="match status" value="1"/>
</dbReference>